<dbReference type="InterPro" id="IPR052700">
    <property type="entry name" value="Carb_kinase_PfkB-like"/>
</dbReference>
<dbReference type="PANTHER" id="PTHR43320">
    <property type="entry name" value="SUGAR KINASE"/>
    <property type="match status" value="1"/>
</dbReference>
<dbReference type="CDD" id="cd01166">
    <property type="entry name" value="KdgK"/>
    <property type="match status" value="1"/>
</dbReference>
<gene>
    <name evidence="5" type="ORF">FC75_GL001745</name>
</gene>
<evidence type="ECO:0000313" key="5">
    <source>
        <dbReference type="EMBL" id="KRN22697.1"/>
    </source>
</evidence>
<dbReference type="EMBL" id="AYZJ01000030">
    <property type="protein sequence ID" value="KRN22697.1"/>
    <property type="molecule type" value="Genomic_DNA"/>
</dbReference>
<feature type="domain" description="Carbohydrate kinase PfkB" evidence="4">
    <location>
        <begin position="1"/>
        <end position="320"/>
    </location>
</feature>
<dbReference type="RefSeq" id="WP_054664035.1">
    <property type="nucleotide sequence ID" value="NZ_AYZJ01000030.1"/>
</dbReference>
<evidence type="ECO:0000256" key="1">
    <source>
        <dbReference type="ARBA" id="ARBA00010688"/>
    </source>
</evidence>
<dbReference type="PATRIC" id="fig|1423730.4.peg.1821"/>
<reference evidence="5 6" key="1">
    <citation type="journal article" date="2015" name="Genome Announc.">
        <title>Expanding the biotechnology potential of lactobacilli through comparative genomics of 213 strains and associated genera.</title>
        <authorList>
            <person name="Sun Z."/>
            <person name="Harris H.M."/>
            <person name="McCann A."/>
            <person name="Guo C."/>
            <person name="Argimon S."/>
            <person name="Zhang W."/>
            <person name="Yang X."/>
            <person name="Jeffery I.B."/>
            <person name="Cooney J.C."/>
            <person name="Kagawa T.F."/>
            <person name="Liu W."/>
            <person name="Song Y."/>
            <person name="Salvetti E."/>
            <person name="Wrobel A."/>
            <person name="Rasinkangas P."/>
            <person name="Parkhill J."/>
            <person name="Rea M.C."/>
            <person name="O'Sullivan O."/>
            <person name="Ritari J."/>
            <person name="Douillard F.P."/>
            <person name="Paul Ross R."/>
            <person name="Yang R."/>
            <person name="Briner A.E."/>
            <person name="Felis G.E."/>
            <person name="de Vos W.M."/>
            <person name="Barrangou R."/>
            <person name="Klaenhammer T.R."/>
            <person name="Caufield P.W."/>
            <person name="Cui Y."/>
            <person name="Zhang H."/>
            <person name="O'Toole P.W."/>
        </authorList>
    </citation>
    <scope>NUCLEOTIDE SEQUENCE [LARGE SCALE GENOMIC DNA]</scope>
    <source>
        <strain evidence="5 6">DSM 22697</strain>
    </source>
</reference>
<organism evidence="5 6">
    <name type="scientific">Lacticaseibacillus camelliae DSM 22697 = JCM 13995</name>
    <dbReference type="NCBI Taxonomy" id="1423730"/>
    <lineage>
        <taxon>Bacteria</taxon>
        <taxon>Bacillati</taxon>
        <taxon>Bacillota</taxon>
        <taxon>Bacilli</taxon>
        <taxon>Lactobacillales</taxon>
        <taxon>Lactobacillaceae</taxon>
        <taxon>Lacticaseibacillus</taxon>
    </lineage>
</organism>
<dbReference type="Gene3D" id="3.40.1190.20">
    <property type="match status" value="1"/>
</dbReference>
<evidence type="ECO:0000256" key="2">
    <source>
        <dbReference type="ARBA" id="ARBA00022679"/>
    </source>
</evidence>
<dbReference type="PANTHER" id="PTHR43320:SF2">
    <property type="entry name" value="2-DEHYDRO-3-DEOXYGLUCONOKINASE_2-DEHYDRO-3-DEOXYGALACTONOKINASE"/>
    <property type="match status" value="1"/>
</dbReference>
<dbReference type="AlphaFoldDB" id="A0A0R2F273"/>
<evidence type="ECO:0000313" key="6">
    <source>
        <dbReference type="Proteomes" id="UP000050865"/>
    </source>
</evidence>
<proteinExistence type="inferred from homology"/>
<dbReference type="STRING" id="1423730.FC75_GL001745"/>
<dbReference type="SUPFAM" id="SSF53613">
    <property type="entry name" value="Ribokinase-like"/>
    <property type="match status" value="1"/>
</dbReference>
<sequence length="339" mass="36572">MTKVLTMGEIMLRLKPPVNERIIQTTSFEANYGGAEANVAASLALLGEDAAFLTKLPSNPLGDAALYTLRGYGVDTTRILRGGPRLGIYYFEKGASVRTTSVVYDRAGSSFAEAQPDEFDWPMLLDDVDTFYFSGITAALSPAMASALQAACGYCEAHGITVVLDTNYRGKMWTPAQAQATMKTLLPHVSVVLAHDEDFEATLGIKAFDGDETRGIEQVASFEAAMREVQRRYPNIHTVGSILRDIRSVEDSDWTALLLQDGTLSRAVTHHLHVMEGVGSGDAFGAGLLHAMRQGLTGEPLINYALAASVLKLTIQGDINLNTDAEVKALMNHAGAMNR</sequence>
<comment type="caution">
    <text evidence="5">The sequence shown here is derived from an EMBL/GenBank/DDBJ whole genome shotgun (WGS) entry which is preliminary data.</text>
</comment>
<dbReference type="OrthoDB" id="9813569at2"/>
<name>A0A0R2F273_9LACO</name>
<evidence type="ECO:0000259" key="4">
    <source>
        <dbReference type="Pfam" id="PF00294"/>
    </source>
</evidence>
<protein>
    <submittedName>
        <fullName evidence="5">2-keto-3-deoxy-6-phosphogluconate aldolase and 2-dehydro-3-deoxygluconokinase</fullName>
    </submittedName>
</protein>
<dbReference type="GO" id="GO:0016301">
    <property type="term" value="F:kinase activity"/>
    <property type="evidence" value="ECO:0007669"/>
    <property type="project" value="UniProtKB-KW"/>
</dbReference>
<dbReference type="Proteomes" id="UP000050865">
    <property type="component" value="Unassembled WGS sequence"/>
</dbReference>
<evidence type="ECO:0000256" key="3">
    <source>
        <dbReference type="ARBA" id="ARBA00022777"/>
    </source>
</evidence>
<keyword evidence="2" id="KW-0808">Transferase</keyword>
<keyword evidence="6" id="KW-1185">Reference proteome</keyword>
<keyword evidence="3 5" id="KW-0418">Kinase</keyword>
<accession>A0A0R2F273</accession>
<dbReference type="InterPro" id="IPR029056">
    <property type="entry name" value="Ribokinase-like"/>
</dbReference>
<comment type="similarity">
    <text evidence="1">Belongs to the carbohydrate kinase PfkB family.</text>
</comment>
<dbReference type="Pfam" id="PF00294">
    <property type="entry name" value="PfkB"/>
    <property type="match status" value="1"/>
</dbReference>
<dbReference type="InterPro" id="IPR011611">
    <property type="entry name" value="PfkB_dom"/>
</dbReference>